<dbReference type="InterPro" id="IPR002549">
    <property type="entry name" value="AI-2E-like"/>
</dbReference>
<keyword evidence="5 8" id="KW-0812">Transmembrane</keyword>
<keyword evidence="6 8" id="KW-1133">Transmembrane helix</keyword>
<keyword evidence="4" id="KW-1003">Cell membrane</keyword>
<keyword evidence="7 8" id="KW-0472">Membrane</keyword>
<dbReference type="RefSeq" id="WP_312748306.1">
    <property type="nucleotide sequence ID" value="NZ_CP116968.1"/>
</dbReference>
<feature type="transmembrane region" description="Helical" evidence="8">
    <location>
        <begin position="283"/>
        <end position="302"/>
    </location>
</feature>
<comment type="subcellular location">
    <subcellularLocation>
        <location evidence="1">Cell membrane</location>
        <topology evidence="1">Multi-pass membrane protein</topology>
    </subcellularLocation>
</comment>
<organism evidence="9 10">
    <name type="scientific">Candidatus Nitrospira neomarina</name>
    <dbReference type="NCBI Taxonomy" id="3020899"/>
    <lineage>
        <taxon>Bacteria</taxon>
        <taxon>Pseudomonadati</taxon>
        <taxon>Nitrospirota</taxon>
        <taxon>Nitrospiria</taxon>
        <taxon>Nitrospirales</taxon>
        <taxon>Nitrospiraceae</taxon>
        <taxon>Nitrospira</taxon>
    </lineage>
</organism>
<sequence>MANQTTPPRNEEFTKNAVEAAIRIGLVVIWVGWCFLILRPFVIPIVWGLIIAVAIYPVYGSLRNLLHDSPRVSAILVTAGMLVILVWPAVLLGGLLVKNGEMIVNHLRDGTLTVPPPPQGLETWPLIGKPLANIWNLASVNIEGAFVQLEPQIRMLASWLLSMVTGTGLAILQFFVAVLIAGVLLAYSRSGHQLAHSIGRRLAGDRGTELATLAEATVRSVARGVLGVALIQSLFAGLGFFIAGIPAAGFWAFLCLILGIVQIGVWPIMIPVVIYVFLTQDTLTSVLFLIWSIFVSLLDNILKPIFLGRGLDVPMVVIFMGAIGGLLLSGIIGLFIGAVVLTLGYKLFLAWLEVDAPTHEDKAGKL</sequence>
<evidence type="ECO:0000256" key="3">
    <source>
        <dbReference type="ARBA" id="ARBA00022448"/>
    </source>
</evidence>
<name>A0AA96GQT3_9BACT</name>
<evidence type="ECO:0000256" key="6">
    <source>
        <dbReference type="ARBA" id="ARBA00022989"/>
    </source>
</evidence>
<keyword evidence="10" id="KW-1185">Reference proteome</keyword>
<feature type="transmembrane region" description="Helical" evidence="8">
    <location>
        <begin position="314"/>
        <end position="345"/>
    </location>
</feature>
<evidence type="ECO:0000256" key="4">
    <source>
        <dbReference type="ARBA" id="ARBA00022475"/>
    </source>
</evidence>
<proteinExistence type="inferred from homology"/>
<keyword evidence="3" id="KW-0813">Transport</keyword>
<evidence type="ECO:0000256" key="7">
    <source>
        <dbReference type="ARBA" id="ARBA00023136"/>
    </source>
</evidence>
<evidence type="ECO:0000256" key="5">
    <source>
        <dbReference type="ARBA" id="ARBA00022692"/>
    </source>
</evidence>
<dbReference type="GO" id="GO:0005886">
    <property type="term" value="C:plasma membrane"/>
    <property type="evidence" value="ECO:0007669"/>
    <property type="project" value="UniProtKB-SubCell"/>
</dbReference>
<evidence type="ECO:0000313" key="10">
    <source>
        <dbReference type="Proteomes" id="UP001302494"/>
    </source>
</evidence>
<feature type="transmembrane region" description="Helical" evidence="8">
    <location>
        <begin position="74"/>
        <end position="97"/>
    </location>
</feature>
<dbReference type="PANTHER" id="PTHR21716:SF67">
    <property type="entry name" value="TRANSPORT PROTEIN YDIK-RELATED"/>
    <property type="match status" value="1"/>
</dbReference>
<dbReference type="EMBL" id="CP116968">
    <property type="protein sequence ID" value="WNM63618.1"/>
    <property type="molecule type" value="Genomic_DNA"/>
</dbReference>
<feature type="transmembrane region" description="Helical" evidence="8">
    <location>
        <begin position="221"/>
        <end position="243"/>
    </location>
</feature>
<evidence type="ECO:0000313" key="9">
    <source>
        <dbReference type="EMBL" id="WNM63618.1"/>
    </source>
</evidence>
<evidence type="ECO:0000256" key="1">
    <source>
        <dbReference type="ARBA" id="ARBA00004651"/>
    </source>
</evidence>
<feature type="transmembrane region" description="Helical" evidence="8">
    <location>
        <begin position="45"/>
        <end position="62"/>
    </location>
</feature>
<accession>A0AA96GQT3</accession>
<dbReference type="KEGG" id="nneo:PQG83_07645"/>
<dbReference type="AlphaFoldDB" id="A0AA96GQT3"/>
<dbReference type="Pfam" id="PF01594">
    <property type="entry name" value="AI-2E_transport"/>
    <property type="match status" value="1"/>
</dbReference>
<evidence type="ECO:0000256" key="2">
    <source>
        <dbReference type="ARBA" id="ARBA00009773"/>
    </source>
</evidence>
<feature type="transmembrane region" description="Helical" evidence="8">
    <location>
        <begin position="250"/>
        <end position="277"/>
    </location>
</feature>
<protein>
    <submittedName>
        <fullName evidence="9">AI-2E family transporter</fullName>
    </submittedName>
</protein>
<dbReference type="Proteomes" id="UP001302494">
    <property type="component" value="Chromosome"/>
</dbReference>
<evidence type="ECO:0000256" key="8">
    <source>
        <dbReference type="SAM" id="Phobius"/>
    </source>
</evidence>
<gene>
    <name evidence="9" type="ORF">PQG83_07645</name>
</gene>
<feature type="transmembrane region" description="Helical" evidence="8">
    <location>
        <begin position="20"/>
        <end position="38"/>
    </location>
</feature>
<feature type="transmembrane region" description="Helical" evidence="8">
    <location>
        <begin position="159"/>
        <end position="187"/>
    </location>
</feature>
<comment type="similarity">
    <text evidence="2">Belongs to the autoinducer-2 exporter (AI-2E) (TC 2.A.86) family.</text>
</comment>
<dbReference type="PANTHER" id="PTHR21716">
    <property type="entry name" value="TRANSMEMBRANE PROTEIN"/>
    <property type="match status" value="1"/>
</dbReference>
<reference evidence="9 10" key="1">
    <citation type="submission" date="2023-01" db="EMBL/GenBank/DDBJ databases">
        <title>Cultivation and genomic characterization of new, ubiquitous marine nitrite-oxidizing bacteria from the Nitrospirales.</title>
        <authorList>
            <person name="Mueller A.J."/>
            <person name="Daebeler A."/>
            <person name="Herbold C.W."/>
            <person name="Kirkegaard R.H."/>
            <person name="Daims H."/>
        </authorList>
    </citation>
    <scope>NUCLEOTIDE SEQUENCE [LARGE SCALE GENOMIC DNA]</scope>
    <source>
        <strain evidence="9 10">DK</strain>
    </source>
</reference>